<evidence type="ECO:0000256" key="8">
    <source>
        <dbReference type="ARBA" id="ARBA00023077"/>
    </source>
</evidence>
<evidence type="ECO:0000313" key="16">
    <source>
        <dbReference type="EMBL" id="QTH21430.1"/>
    </source>
</evidence>
<protein>
    <submittedName>
        <fullName evidence="16">TonB-dependent receptor</fullName>
    </submittedName>
</protein>
<evidence type="ECO:0000259" key="15">
    <source>
        <dbReference type="Pfam" id="PF07715"/>
    </source>
</evidence>
<evidence type="ECO:0000256" key="4">
    <source>
        <dbReference type="ARBA" id="ARBA00022496"/>
    </source>
</evidence>
<dbReference type="PROSITE" id="PS51257">
    <property type="entry name" value="PROKAR_LIPOPROTEIN"/>
    <property type="match status" value="1"/>
</dbReference>
<sequence length="734" mass="81040">MRQLTLNAVSTLALIASCSLATPLWAAKEGGAADAVEEIIVTAQRTSQSSQKVPLAITALSGDFLEKSNVQGFNDLRTRAPSLTYDEFAPGQPRYSIRGIGNTNKSSGVDPGVALFVDDVYMGRPAMTSTDFSDLDRVEILRGPQGTLFGRNATGGAISFFTRRPDDRFGFEAKATAGNYDLFSGSVLLTGPLSETLSGKITVSARRHDGYAYNETTRNDIEDERYIGARAALRWQPNDAWDIQLNVDGSRRRGTGPWWDLAVEGAGSIGKSNPNPRRGKNYPDDGYADIDNYGVSLNSVWTGDIGTITSITAWRHSQNDNRANSTGLNVLPLTDPNRGSLYHTLFIQQDNEKARQFSQEIRLASQIGDRFRLITGAFFYHDNVDHLRLTDYEFVNFGPGLAGRYQFDANNKTTGYALFANGTYELTDQLSLEAGIRWSHDRKKHVVTGSGANYSRFRDNGVTVPGYTAPASASWSAATPMVSLKYQIQPAVMMYGTISRGFKSGGFNDTDNDRVSALRPFNPEYVWNYEVGLKSEWFNRRLQFNAATFYMRYTDLQVSILTSVDPALPAVPVNGNAGKTTIKGAELELTAVPVRGWNIYANYTYTDGKIKELNTGSVDYAGNRLPRVPKHKYFIGTSISQPVGDLTVTGRVDYSYQTSYYASIQNLVTERSLKQKNLDAGVTIDLPGDRWSVELWGKNLTNELNINSVTDVLGDAFATYTPPRTYGATVKFRY</sequence>
<dbReference type="PANTHER" id="PTHR32552:SF81">
    <property type="entry name" value="TONB-DEPENDENT OUTER MEMBRANE RECEPTOR"/>
    <property type="match status" value="1"/>
</dbReference>
<keyword evidence="10 11" id="KW-0998">Cell outer membrane</keyword>
<proteinExistence type="inferred from homology"/>
<evidence type="ECO:0000313" key="17">
    <source>
        <dbReference type="Proteomes" id="UP000664914"/>
    </source>
</evidence>
<reference evidence="16" key="1">
    <citation type="submission" date="2020-07" db="EMBL/GenBank/DDBJ databases">
        <authorList>
            <person name="Camacho E."/>
        </authorList>
    </citation>
    <scope>NUCLEOTIDE SEQUENCE</scope>
    <source>
        <strain evidence="16">MPO218</strain>
    </source>
</reference>
<evidence type="ECO:0000256" key="12">
    <source>
        <dbReference type="RuleBase" id="RU003357"/>
    </source>
</evidence>
<accession>A0A975D4B1</accession>
<evidence type="ECO:0000259" key="14">
    <source>
        <dbReference type="Pfam" id="PF00593"/>
    </source>
</evidence>
<organism evidence="16 17">
    <name type="scientific">Rhizorhabdus wittichii</name>
    <dbReference type="NCBI Taxonomy" id="160791"/>
    <lineage>
        <taxon>Bacteria</taxon>
        <taxon>Pseudomonadati</taxon>
        <taxon>Pseudomonadota</taxon>
        <taxon>Alphaproteobacteria</taxon>
        <taxon>Sphingomonadales</taxon>
        <taxon>Sphingomonadaceae</taxon>
        <taxon>Rhizorhabdus</taxon>
    </lineage>
</organism>
<evidence type="ECO:0000256" key="7">
    <source>
        <dbReference type="ARBA" id="ARBA00023065"/>
    </source>
</evidence>
<evidence type="ECO:0000256" key="3">
    <source>
        <dbReference type="ARBA" id="ARBA00022452"/>
    </source>
</evidence>
<comment type="similarity">
    <text evidence="11 12">Belongs to the TonB-dependent receptor family.</text>
</comment>
<dbReference type="Pfam" id="PF07715">
    <property type="entry name" value="Plug"/>
    <property type="match status" value="1"/>
</dbReference>
<evidence type="ECO:0000256" key="10">
    <source>
        <dbReference type="ARBA" id="ARBA00023237"/>
    </source>
</evidence>
<dbReference type="SUPFAM" id="SSF56935">
    <property type="entry name" value="Porins"/>
    <property type="match status" value="1"/>
</dbReference>
<dbReference type="OMA" id="HENVSMM"/>
<keyword evidence="7" id="KW-0406">Ion transport</keyword>
<dbReference type="InterPro" id="IPR000531">
    <property type="entry name" value="Beta-barrel_TonB"/>
</dbReference>
<keyword evidence="5 11" id="KW-0812">Transmembrane</keyword>
<dbReference type="EMBL" id="CP059319">
    <property type="protein sequence ID" value="QTH21430.1"/>
    <property type="molecule type" value="Genomic_DNA"/>
</dbReference>
<keyword evidence="9 11" id="KW-0472">Membrane</keyword>
<keyword evidence="13" id="KW-0732">Signal</keyword>
<keyword evidence="3 11" id="KW-1134">Transmembrane beta strand</keyword>
<gene>
    <name evidence="16" type="ORF">HRJ34_24450</name>
</gene>
<dbReference type="GO" id="GO:0006826">
    <property type="term" value="P:iron ion transport"/>
    <property type="evidence" value="ECO:0007669"/>
    <property type="project" value="UniProtKB-KW"/>
</dbReference>
<dbReference type="InterPro" id="IPR039426">
    <property type="entry name" value="TonB-dep_rcpt-like"/>
</dbReference>
<dbReference type="PROSITE" id="PS52016">
    <property type="entry name" value="TONB_DEPENDENT_REC_3"/>
    <property type="match status" value="1"/>
</dbReference>
<dbReference type="CDD" id="cd01347">
    <property type="entry name" value="ligand_gated_channel"/>
    <property type="match status" value="1"/>
</dbReference>
<keyword evidence="6" id="KW-0408">Iron</keyword>
<reference evidence="16" key="2">
    <citation type="submission" date="2021-04" db="EMBL/GenBank/DDBJ databases">
        <title>Isolation and genomic analysis of the ibuprofen-degrading bacterium Sphingomonas strain MPO218.</title>
        <authorList>
            <person name="Aulestia M."/>
            <person name="Flores A."/>
            <person name="Mangas E.L."/>
            <person name="Perez-Pulido A.J."/>
            <person name="Santero E."/>
            <person name="Camacho E.M."/>
        </authorList>
    </citation>
    <scope>NUCLEOTIDE SEQUENCE</scope>
    <source>
        <strain evidence="16">MPO218</strain>
    </source>
</reference>
<feature type="chain" id="PRO_5037064022" evidence="13">
    <location>
        <begin position="22"/>
        <end position="734"/>
    </location>
</feature>
<name>A0A975D4B1_9SPHN</name>
<evidence type="ECO:0000256" key="13">
    <source>
        <dbReference type="SAM" id="SignalP"/>
    </source>
</evidence>
<evidence type="ECO:0000256" key="6">
    <source>
        <dbReference type="ARBA" id="ARBA00023004"/>
    </source>
</evidence>
<comment type="subcellular location">
    <subcellularLocation>
        <location evidence="1 11">Cell outer membrane</location>
        <topology evidence="1 11">Multi-pass membrane protein</topology>
    </subcellularLocation>
</comment>
<dbReference type="Gene3D" id="2.40.170.20">
    <property type="entry name" value="TonB-dependent receptor, beta-barrel domain"/>
    <property type="match status" value="1"/>
</dbReference>
<feature type="domain" description="TonB-dependent receptor plug" evidence="15">
    <location>
        <begin position="51"/>
        <end position="157"/>
    </location>
</feature>
<dbReference type="GO" id="GO:0009279">
    <property type="term" value="C:cell outer membrane"/>
    <property type="evidence" value="ECO:0007669"/>
    <property type="project" value="UniProtKB-SubCell"/>
</dbReference>
<dbReference type="InterPro" id="IPR036942">
    <property type="entry name" value="Beta-barrel_TonB_sf"/>
</dbReference>
<evidence type="ECO:0000256" key="9">
    <source>
        <dbReference type="ARBA" id="ARBA00023136"/>
    </source>
</evidence>
<evidence type="ECO:0000256" key="5">
    <source>
        <dbReference type="ARBA" id="ARBA00022692"/>
    </source>
</evidence>
<keyword evidence="8 12" id="KW-0798">TonB box</keyword>
<keyword evidence="4" id="KW-0410">Iron transport</keyword>
<dbReference type="InterPro" id="IPR012910">
    <property type="entry name" value="Plug_dom"/>
</dbReference>
<evidence type="ECO:0000256" key="11">
    <source>
        <dbReference type="PROSITE-ProRule" id="PRU01360"/>
    </source>
</evidence>
<dbReference type="AlphaFoldDB" id="A0A975D4B1"/>
<dbReference type="Pfam" id="PF00593">
    <property type="entry name" value="TonB_dep_Rec_b-barrel"/>
    <property type="match status" value="1"/>
</dbReference>
<evidence type="ECO:0000256" key="1">
    <source>
        <dbReference type="ARBA" id="ARBA00004571"/>
    </source>
</evidence>
<keyword evidence="2 11" id="KW-0813">Transport</keyword>
<dbReference type="Proteomes" id="UP000664914">
    <property type="component" value="Chromosome"/>
</dbReference>
<evidence type="ECO:0000256" key="2">
    <source>
        <dbReference type="ARBA" id="ARBA00022448"/>
    </source>
</evidence>
<feature type="domain" description="TonB-dependent receptor-like beta-barrel" evidence="14">
    <location>
        <begin position="252"/>
        <end position="700"/>
    </location>
</feature>
<feature type="signal peptide" evidence="13">
    <location>
        <begin position="1"/>
        <end position="21"/>
    </location>
</feature>
<dbReference type="PANTHER" id="PTHR32552">
    <property type="entry name" value="FERRICHROME IRON RECEPTOR-RELATED"/>
    <property type="match status" value="1"/>
</dbReference>
<keyword evidence="16" id="KW-0675">Receptor</keyword>